<keyword evidence="3" id="KW-1185">Reference proteome</keyword>
<keyword evidence="1" id="KW-0732">Signal</keyword>
<evidence type="ECO:0000256" key="1">
    <source>
        <dbReference type="SAM" id="SignalP"/>
    </source>
</evidence>
<comment type="caution">
    <text evidence="2">The sequence shown here is derived from an EMBL/GenBank/DDBJ whole genome shotgun (WGS) entry which is preliminary data.</text>
</comment>
<organism evidence="2 3">
    <name type="scientific">Azospirillum rugosum</name>
    <dbReference type="NCBI Taxonomy" id="416170"/>
    <lineage>
        <taxon>Bacteria</taxon>
        <taxon>Pseudomonadati</taxon>
        <taxon>Pseudomonadota</taxon>
        <taxon>Alphaproteobacteria</taxon>
        <taxon>Rhodospirillales</taxon>
        <taxon>Azospirillaceae</taxon>
        <taxon>Azospirillum</taxon>
    </lineage>
</organism>
<feature type="signal peptide" evidence="1">
    <location>
        <begin position="1"/>
        <end position="26"/>
    </location>
</feature>
<dbReference type="Proteomes" id="UP000781958">
    <property type="component" value="Unassembled WGS sequence"/>
</dbReference>
<sequence length="136" mass="14255">MILRTMMRVVPALCLVLGFNVGSAHAEANLTGYWSGTNTASQVPGKTANVTFFLRQQRDGTVIGGYVASTGVYGTGTGKFSGNTGTMSWINTSPYCVGEYSNTYTIAADGSLSWTYNGKDCLGDETGSGTAKPVVQ</sequence>
<evidence type="ECO:0000313" key="2">
    <source>
        <dbReference type="EMBL" id="MBP2297218.1"/>
    </source>
</evidence>
<accession>A0ABS4SYN0</accession>
<reference evidence="2 3" key="1">
    <citation type="submission" date="2021-03" db="EMBL/GenBank/DDBJ databases">
        <title>Genomic Encyclopedia of Type Strains, Phase III (KMG-III): the genomes of soil and plant-associated and newly described type strains.</title>
        <authorList>
            <person name="Whitman W."/>
        </authorList>
    </citation>
    <scope>NUCLEOTIDE SEQUENCE [LARGE SCALE GENOMIC DNA]</scope>
    <source>
        <strain evidence="2 3">IMMIB AFH-6</strain>
    </source>
</reference>
<proteinExistence type="predicted"/>
<name>A0ABS4SYN0_9PROT</name>
<dbReference type="EMBL" id="JAGINP010000046">
    <property type="protein sequence ID" value="MBP2297218.1"/>
    <property type="molecule type" value="Genomic_DNA"/>
</dbReference>
<gene>
    <name evidence="2" type="ORF">J2851_007038</name>
</gene>
<dbReference type="RefSeq" id="WP_209773823.1">
    <property type="nucleotide sequence ID" value="NZ_JAGINP010000046.1"/>
</dbReference>
<evidence type="ECO:0000313" key="3">
    <source>
        <dbReference type="Proteomes" id="UP000781958"/>
    </source>
</evidence>
<feature type="chain" id="PRO_5045638911" description="Avidin family protein" evidence="1">
    <location>
        <begin position="27"/>
        <end position="136"/>
    </location>
</feature>
<protein>
    <recommendedName>
        <fullName evidence="4">Avidin family protein</fullName>
    </recommendedName>
</protein>
<evidence type="ECO:0008006" key="4">
    <source>
        <dbReference type="Google" id="ProtNLM"/>
    </source>
</evidence>